<dbReference type="PANTHER" id="PTHR13318:SF190">
    <property type="entry name" value="PARTNER OF PAIRED, ISOFORM B"/>
    <property type="match status" value="1"/>
</dbReference>
<dbReference type="GO" id="GO:0019005">
    <property type="term" value="C:SCF ubiquitin ligase complex"/>
    <property type="evidence" value="ECO:0007669"/>
    <property type="project" value="TreeGrafter"/>
</dbReference>
<organism evidence="2 3">
    <name type="scientific">Schizophyllum amplum</name>
    <dbReference type="NCBI Taxonomy" id="97359"/>
    <lineage>
        <taxon>Eukaryota</taxon>
        <taxon>Fungi</taxon>
        <taxon>Dikarya</taxon>
        <taxon>Basidiomycota</taxon>
        <taxon>Agaricomycotina</taxon>
        <taxon>Agaricomycetes</taxon>
        <taxon>Agaricomycetidae</taxon>
        <taxon>Agaricales</taxon>
        <taxon>Schizophyllaceae</taxon>
        <taxon>Schizophyllum</taxon>
    </lineage>
</organism>
<evidence type="ECO:0000259" key="1">
    <source>
        <dbReference type="Pfam" id="PF23550"/>
    </source>
</evidence>
<dbReference type="SUPFAM" id="SSF52047">
    <property type="entry name" value="RNI-like"/>
    <property type="match status" value="1"/>
</dbReference>
<dbReference type="GO" id="GO:0031146">
    <property type="term" value="P:SCF-dependent proteasomal ubiquitin-dependent protein catabolic process"/>
    <property type="evidence" value="ECO:0007669"/>
    <property type="project" value="TreeGrafter"/>
</dbReference>
<dbReference type="EMBL" id="VDMD01000033">
    <property type="protein sequence ID" value="TRM58743.1"/>
    <property type="molecule type" value="Genomic_DNA"/>
</dbReference>
<dbReference type="InterPro" id="IPR056451">
    <property type="entry name" value="Znf_Tbcl_Rhp7"/>
</dbReference>
<dbReference type="STRING" id="97359.A0A550C1S0"/>
<dbReference type="Gene3D" id="3.80.10.10">
    <property type="entry name" value="Ribonuclease Inhibitor"/>
    <property type="match status" value="1"/>
</dbReference>
<accession>A0A550C1S0</accession>
<proteinExistence type="predicted"/>
<feature type="domain" description="DNA repair protein rhp7 treble clef" evidence="1">
    <location>
        <begin position="9"/>
        <end position="46"/>
    </location>
</feature>
<dbReference type="SMART" id="SM00367">
    <property type="entry name" value="LRR_CC"/>
    <property type="match status" value="5"/>
</dbReference>
<dbReference type="AlphaFoldDB" id="A0A550C1S0"/>
<evidence type="ECO:0000313" key="3">
    <source>
        <dbReference type="Proteomes" id="UP000320762"/>
    </source>
</evidence>
<keyword evidence="3" id="KW-1185">Reference proteome</keyword>
<reference evidence="2 3" key="1">
    <citation type="journal article" date="2019" name="New Phytol.">
        <title>Comparative genomics reveals unique wood-decay strategies and fruiting body development in the Schizophyllaceae.</title>
        <authorList>
            <person name="Almasi E."/>
            <person name="Sahu N."/>
            <person name="Krizsan K."/>
            <person name="Balint B."/>
            <person name="Kovacs G.M."/>
            <person name="Kiss B."/>
            <person name="Cseklye J."/>
            <person name="Drula E."/>
            <person name="Henrissat B."/>
            <person name="Nagy I."/>
            <person name="Chovatia M."/>
            <person name="Adam C."/>
            <person name="LaButti K."/>
            <person name="Lipzen A."/>
            <person name="Riley R."/>
            <person name="Grigoriev I.V."/>
            <person name="Nagy L.G."/>
        </authorList>
    </citation>
    <scope>NUCLEOTIDE SEQUENCE [LARGE SCALE GENOMIC DNA]</scope>
    <source>
        <strain evidence="2 3">NL-1724</strain>
    </source>
</reference>
<evidence type="ECO:0000313" key="2">
    <source>
        <dbReference type="EMBL" id="TRM58743.1"/>
    </source>
</evidence>
<gene>
    <name evidence="2" type="ORF">BD626DRAFT_550543</name>
</gene>
<protein>
    <recommendedName>
        <fullName evidence="1">DNA repair protein rhp7 treble clef domain-containing protein</fullName>
    </recommendedName>
</protein>
<dbReference type="InterPro" id="IPR006553">
    <property type="entry name" value="Leu-rich_rpt_Cys-con_subtyp"/>
</dbReference>
<name>A0A550C1S0_9AGAR</name>
<dbReference type="PANTHER" id="PTHR13318">
    <property type="entry name" value="PARTNER OF PAIRED, ISOFORM B-RELATED"/>
    <property type="match status" value="1"/>
</dbReference>
<comment type="caution">
    <text evidence="2">The sequence shown here is derived from an EMBL/GenBank/DDBJ whole genome shotgun (WGS) entry which is preliminary data.</text>
</comment>
<dbReference type="InterPro" id="IPR032675">
    <property type="entry name" value="LRR_dom_sf"/>
</dbReference>
<dbReference type="OrthoDB" id="421226at2759"/>
<sequence>MQGSAKPPVGSFSNCAKCENKFTVTKYTMAAIPGPGFLSPKRKRRTAEDKKSTTFEVRQFPSLVSLCVQIVTRNIDNIDAFGDIGTMNMLEISKAISKKRGLTTENVKLFYDAVQSKLTLYDATNLPPGAYSVMGALNPRLTTLRLDFCGQLDSAALDALSPSLKELRNIELLGPFLVRAESWQRFFNNHTLEEFLITQSPRFDLACLRALLNSSGTTLRRLRLRRIGQLDDTFVEELCNLSKAPLHHLDLSLPSKSCSEDALCALIRAVGSDLRYLDLSSHDELSDAFLSDGLATHAHKISALTLMHLPLLTDAGVAAFFKAWPCTPLTTIDLSRNTDLSSAALTALLKHSGSALEKLNINGWKGTAHEALMQIGAGAKELREVDVSWCREVDDFVVRAVLEGGENGGALEHLEKVAVWGCGRVQGVFPRRTGVSVVGVEAYQAAPVE</sequence>
<dbReference type="Pfam" id="PF23550">
    <property type="entry name" value="zf_Tbcl_Rhp7"/>
    <property type="match status" value="1"/>
</dbReference>
<dbReference type="Proteomes" id="UP000320762">
    <property type="component" value="Unassembled WGS sequence"/>
</dbReference>